<proteinExistence type="predicted"/>
<protein>
    <recommendedName>
        <fullName evidence="3">HAT C-terminal dimerisation domain-containing protein</fullName>
    </recommendedName>
</protein>
<accession>A0A6J8EZI6</accession>
<dbReference type="OrthoDB" id="8551997at2759"/>
<evidence type="ECO:0008006" key="3">
    <source>
        <dbReference type="Google" id="ProtNLM"/>
    </source>
</evidence>
<reference evidence="1 2" key="1">
    <citation type="submission" date="2020-06" db="EMBL/GenBank/DDBJ databases">
        <authorList>
            <person name="Li R."/>
            <person name="Bekaert M."/>
        </authorList>
    </citation>
    <scope>NUCLEOTIDE SEQUENCE [LARGE SCALE GENOMIC DNA]</scope>
    <source>
        <strain evidence="2">wild</strain>
    </source>
</reference>
<sequence>MFYSIFGDVKQVRWLSSKERAIKTMLGNYEVVVAHLEHDFVAGSRTDHANRAKGYHTAITSIKFLKFLHFLMNYLPINKAWARSGTAMMELSHIEKLIDWMLTISPSTRTCKRGFSIMNTLKTKLRTRLTQDSLQNQLYIMNEGPTIKDYNPLPCIMHWFENTARTPHCSGHKLSDKTGERIEGLQLEASWKLVT</sequence>
<dbReference type="PANTHER" id="PTHR46880:SF5">
    <property type="entry name" value="DUF4371 DOMAIN-CONTAINING PROTEIN"/>
    <property type="match status" value="1"/>
</dbReference>
<dbReference type="EMBL" id="CACVKT020010330">
    <property type="protein sequence ID" value="CAC5425897.1"/>
    <property type="molecule type" value="Genomic_DNA"/>
</dbReference>
<organism evidence="1 2">
    <name type="scientific">Mytilus coruscus</name>
    <name type="common">Sea mussel</name>
    <dbReference type="NCBI Taxonomy" id="42192"/>
    <lineage>
        <taxon>Eukaryota</taxon>
        <taxon>Metazoa</taxon>
        <taxon>Spiralia</taxon>
        <taxon>Lophotrochozoa</taxon>
        <taxon>Mollusca</taxon>
        <taxon>Bivalvia</taxon>
        <taxon>Autobranchia</taxon>
        <taxon>Pteriomorphia</taxon>
        <taxon>Mytilida</taxon>
        <taxon>Mytiloidea</taxon>
        <taxon>Mytilidae</taxon>
        <taxon>Mytilinae</taxon>
        <taxon>Mytilus</taxon>
    </lineage>
</organism>
<dbReference type="AlphaFoldDB" id="A0A6J8EZI6"/>
<gene>
    <name evidence="1" type="ORF">MCOR_57672</name>
</gene>
<dbReference type="Proteomes" id="UP000507470">
    <property type="component" value="Unassembled WGS sequence"/>
</dbReference>
<name>A0A6J8EZI6_MYTCO</name>
<evidence type="ECO:0000313" key="1">
    <source>
        <dbReference type="EMBL" id="CAC5425897.1"/>
    </source>
</evidence>
<keyword evidence="2" id="KW-1185">Reference proteome</keyword>
<dbReference type="PANTHER" id="PTHR46880">
    <property type="entry name" value="RAS-ASSOCIATING DOMAIN-CONTAINING PROTEIN"/>
    <property type="match status" value="1"/>
</dbReference>
<evidence type="ECO:0000313" key="2">
    <source>
        <dbReference type="Proteomes" id="UP000507470"/>
    </source>
</evidence>